<sequence>MIALAWKMLVWFGVGVALALGVLIVPLHVAAERKKLDATTTQVAQAERDIRALETEFETRANIAQLEKWNGDTLRLAAPVAGQYLRDEAALASLDFHAPLSAGGADVQMAAAIVPQQAVAPTASPAANPTAPVAMAALNNSVSAAPSPTSATITHAPAVRATAPVRTAAVVARPRAQAVAMLDRKLLSDTMLGDLTSGASAEARRLR</sequence>
<dbReference type="EMBL" id="CP061035">
    <property type="protein sequence ID" value="QQV76314.1"/>
    <property type="molecule type" value="Genomic_DNA"/>
</dbReference>
<organism evidence="2 3">
    <name type="scientific">Sphingomonas aliaeris</name>
    <dbReference type="NCBI Taxonomy" id="2759526"/>
    <lineage>
        <taxon>Bacteria</taxon>
        <taxon>Pseudomonadati</taxon>
        <taxon>Pseudomonadota</taxon>
        <taxon>Alphaproteobacteria</taxon>
        <taxon>Sphingomonadales</taxon>
        <taxon>Sphingomonadaceae</taxon>
        <taxon>Sphingomonas</taxon>
    </lineage>
</organism>
<evidence type="ECO:0000313" key="2">
    <source>
        <dbReference type="EMBL" id="QQV76314.1"/>
    </source>
</evidence>
<dbReference type="RefSeq" id="WP_202091493.1">
    <property type="nucleotide sequence ID" value="NZ_CP061035.1"/>
</dbReference>
<accession>A0A974S3D7</accession>
<dbReference type="AlphaFoldDB" id="A0A974S3D7"/>
<evidence type="ECO:0000256" key="1">
    <source>
        <dbReference type="SAM" id="Coils"/>
    </source>
</evidence>
<protein>
    <submittedName>
        <fullName evidence="2">Uncharacterized protein</fullName>
    </submittedName>
</protein>
<dbReference type="KEGG" id="sari:H5J25_12535"/>
<name>A0A974S3D7_9SPHN</name>
<feature type="coiled-coil region" evidence="1">
    <location>
        <begin position="29"/>
        <end position="56"/>
    </location>
</feature>
<reference evidence="3" key="1">
    <citation type="submission" date="2020-09" db="EMBL/GenBank/DDBJ databases">
        <title>Sphingomonas sp., a new species isolated from pork steak.</title>
        <authorList>
            <person name="Heidler von Heilborn D."/>
        </authorList>
    </citation>
    <scope>NUCLEOTIDE SEQUENCE [LARGE SCALE GENOMIC DNA]</scope>
</reference>
<keyword evidence="1" id="KW-0175">Coiled coil</keyword>
<keyword evidence="3" id="KW-1185">Reference proteome</keyword>
<gene>
    <name evidence="2" type="ORF">H5J25_12535</name>
</gene>
<proteinExistence type="predicted"/>
<dbReference type="Proteomes" id="UP000595894">
    <property type="component" value="Chromosome"/>
</dbReference>
<evidence type="ECO:0000313" key="3">
    <source>
        <dbReference type="Proteomes" id="UP000595894"/>
    </source>
</evidence>